<proteinExistence type="predicted"/>
<feature type="domain" description="F-box" evidence="1">
    <location>
        <begin position="1"/>
        <end position="45"/>
    </location>
</feature>
<dbReference type="InterPro" id="IPR001810">
    <property type="entry name" value="F-box_dom"/>
</dbReference>
<name>A0A1I8BEG3_MELHA</name>
<accession>A0A1I8BEG3</accession>
<dbReference type="WBParaSite" id="MhA1_Contig2018.frz3.gene8">
    <property type="protein sequence ID" value="MhA1_Contig2018.frz3.gene8"/>
    <property type="gene ID" value="MhA1_Contig2018.frz3.gene8"/>
</dbReference>
<protein>
    <submittedName>
        <fullName evidence="3">F-box domain-containing protein</fullName>
    </submittedName>
</protein>
<evidence type="ECO:0000259" key="1">
    <source>
        <dbReference type="PROSITE" id="PS50181"/>
    </source>
</evidence>
<sequence>MFNLPTESQLDIFKFLDFDQIFQFQQINNTFLKIINEYKKEFSRKEFETISMWQTAINKQIPLYANEPNNEYYIQLLKKENVTPRRLILNLPNIPKNIEEMLIIRFWLEELSFCIFENFEFQVLFNPELIKLLFEENPINFHSQKVFIKFKNKNVKKVLNSAMDNLMVYKYVIINFGEIWNNEDYNEEHIETSTNFSNMIPKITFNEICWDRSKLSERAENIKSAIKDGKLIFEKYQLSNINNPKIKFSINKKIRDDGRIIKIEIKKIRG</sequence>
<evidence type="ECO:0000313" key="2">
    <source>
        <dbReference type="Proteomes" id="UP000095281"/>
    </source>
</evidence>
<dbReference type="Proteomes" id="UP000095281">
    <property type="component" value="Unplaced"/>
</dbReference>
<evidence type="ECO:0000313" key="3">
    <source>
        <dbReference type="WBParaSite" id="MhA1_Contig2018.frz3.gene8"/>
    </source>
</evidence>
<keyword evidence="2" id="KW-1185">Reference proteome</keyword>
<organism evidence="2 3">
    <name type="scientific">Meloidogyne hapla</name>
    <name type="common">Root-knot nematode worm</name>
    <dbReference type="NCBI Taxonomy" id="6305"/>
    <lineage>
        <taxon>Eukaryota</taxon>
        <taxon>Metazoa</taxon>
        <taxon>Ecdysozoa</taxon>
        <taxon>Nematoda</taxon>
        <taxon>Chromadorea</taxon>
        <taxon>Rhabditida</taxon>
        <taxon>Tylenchina</taxon>
        <taxon>Tylenchomorpha</taxon>
        <taxon>Tylenchoidea</taxon>
        <taxon>Meloidogynidae</taxon>
        <taxon>Meloidogyninae</taxon>
        <taxon>Meloidogyne</taxon>
    </lineage>
</organism>
<reference evidence="3" key="1">
    <citation type="submission" date="2016-11" db="UniProtKB">
        <authorList>
            <consortium name="WormBaseParasite"/>
        </authorList>
    </citation>
    <scope>IDENTIFICATION</scope>
</reference>
<dbReference type="PROSITE" id="PS50181">
    <property type="entry name" value="FBOX"/>
    <property type="match status" value="1"/>
</dbReference>
<dbReference type="AlphaFoldDB" id="A0A1I8BEG3"/>